<dbReference type="Proteomes" id="UP000007431">
    <property type="component" value="Unassembled WGS sequence"/>
</dbReference>
<dbReference type="KEGG" id="scm:SCHCO_02481161"/>
<evidence type="ECO:0000256" key="15">
    <source>
        <dbReference type="ARBA" id="ARBA00041260"/>
    </source>
</evidence>
<keyword evidence="6" id="KW-0735">Signal-anchor</keyword>
<feature type="domain" description="Glycoside hydrolase family 5" evidence="17">
    <location>
        <begin position="103"/>
        <end position="257"/>
    </location>
</feature>
<dbReference type="HOGENOM" id="CLU_004624_6_1_1"/>
<evidence type="ECO:0000313" key="18">
    <source>
        <dbReference type="EMBL" id="EFJ00901.1"/>
    </source>
</evidence>
<name>D8PVQ7_SCHCM</name>
<sequence length="552" mass="60976">MEGGDKFTYSNKFGGTWYWDDEDPFNNNAQAQTYTPPLNESFKYGEDKIFGVNIGGWLVPEPFIAPSLYEPYVNNTTPAVDEWTLCENMRNSDGGIDLLEEHYKTFITEKDFAEIAGAGLNHVRIPIGYYAIETRGDEPFLAKTSWKYFLKAINWARKYGLRINLDLHVLPGSQNGWNHSGRLGDINMLLGPMGLANAQRSLDYIRIIAEFISQDQYKDVITMFGVTNEPRGPMIGQDQLESYYYQAYQIVREASGTGEGKGPYISLHDGFMGLPQWEGFMEGADRVQLDWHPYIAFNDQSDAPMSSYAGRPCDTWGKPINQSMSAFGITAAGEFSNGVTDCGWWLNGVEDGVRYEGTYKEGNFPRVGSCDDWINYDTWDDDMKASVKQFAMESMDAMQNWFFWTWKIGESKTLGKVGSPAWSYSLGLDQGWMPTDPRTAYGSCGNPAPWDGELKAWQTGGSGAGSLASTVAWPPSTISHGGAPDELPTYTPTGSLVTLPGPTFTSAPSVKVGSGWNNNDDQTGMMTDAAGCSYLDPWVGTTAAPPSPLCTS</sequence>
<dbReference type="InterPro" id="IPR017853">
    <property type="entry name" value="GH"/>
</dbReference>
<evidence type="ECO:0000313" key="19">
    <source>
        <dbReference type="Proteomes" id="UP000007431"/>
    </source>
</evidence>
<gene>
    <name evidence="18" type="ORF">SCHCODRAFT_50249</name>
</gene>
<comment type="catalytic activity">
    <reaction evidence="12">
        <text>Successive hydrolysis of beta-D-glucose units from the non-reducing ends of (1-&gt;3)-beta-D-glucans, releasing alpha-glucose.</text>
        <dbReference type="EC" id="3.2.1.58"/>
    </reaction>
</comment>
<evidence type="ECO:0000256" key="6">
    <source>
        <dbReference type="ARBA" id="ARBA00022968"/>
    </source>
</evidence>
<evidence type="ECO:0000256" key="10">
    <source>
        <dbReference type="ARBA" id="ARBA00023295"/>
    </source>
</evidence>
<evidence type="ECO:0000256" key="8">
    <source>
        <dbReference type="ARBA" id="ARBA00023136"/>
    </source>
</evidence>
<keyword evidence="7" id="KW-1133">Transmembrane helix</keyword>
<dbReference type="Pfam" id="PF00150">
    <property type="entry name" value="Cellulase"/>
    <property type="match status" value="1"/>
</dbReference>
<dbReference type="STRING" id="578458.D8PVQ7"/>
<dbReference type="SUPFAM" id="SSF51445">
    <property type="entry name" value="(Trans)glycosidases"/>
    <property type="match status" value="1"/>
</dbReference>
<dbReference type="FunCoup" id="D8PVQ7">
    <property type="interactions" value="30"/>
</dbReference>
<evidence type="ECO:0000256" key="16">
    <source>
        <dbReference type="RuleBase" id="RU361153"/>
    </source>
</evidence>
<evidence type="ECO:0000256" key="7">
    <source>
        <dbReference type="ARBA" id="ARBA00022989"/>
    </source>
</evidence>
<dbReference type="Gene3D" id="3.20.20.80">
    <property type="entry name" value="Glycosidases"/>
    <property type="match status" value="1"/>
</dbReference>
<dbReference type="PANTHER" id="PTHR31297">
    <property type="entry name" value="GLUCAN ENDO-1,6-BETA-GLUCOSIDASE B"/>
    <property type="match status" value="1"/>
</dbReference>
<evidence type="ECO:0000256" key="1">
    <source>
        <dbReference type="ARBA" id="ARBA00004401"/>
    </source>
</evidence>
<dbReference type="InParanoid" id="D8PVQ7"/>
<evidence type="ECO:0000256" key="9">
    <source>
        <dbReference type="ARBA" id="ARBA00023180"/>
    </source>
</evidence>
<dbReference type="EC" id="3.2.1.58" evidence="14"/>
<keyword evidence="11" id="KW-0961">Cell wall biogenesis/degradation</keyword>
<reference evidence="18 19" key="1">
    <citation type="journal article" date="2010" name="Nat. Biotechnol.">
        <title>Genome sequence of the model mushroom Schizophyllum commune.</title>
        <authorList>
            <person name="Ohm R.A."/>
            <person name="de Jong J.F."/>
            <person name="Lugones L.G."/>
            <person name="Aerts A."/>
            <person name="Kothe E."/>
            <person name="Stajich J.E."/>
            <person name="de Vries R.P."/>
            <person name="Record E."/>
            <person name="Levasseur A."/>
            <person name="Baker S.E."/>
            <person name="Bartholomew K.A."/>
            <person name="Coutinho P.M."/>
            <person name="Erdmann S."/>
            <person name="Fowler T.J."/>
            <person name="Gathman A.C."/>
            <person name="Lombard V."/>
            <person name="Henrissat B."/>
            <person name="Knabe N."/>
            <person name="Kuees U."/>
            <person name="Lilly W.W."/>
            <person name="Lindquist E."/>
            <person name="Lucas S."/>
            <person name="Magnuson J.K."/>
            <person name="Piumi F."/>
            <person name="Raudaskoski M."/>
            <person name="Salamov A."/>
            <person name="Schmutz J."/>
            <person name="Schwarze F.W.M.R."/>
            <person name="vanKuyk P.A."/>
            <person name="Horton J.S."/>
            <person name="Grigoriev I.V."/>
            <person name="Woesten H.A.B."/>
        </authorList>
    </citation>
    <scope>NUCLEOTIDE SEQUENCE [LARGE SCALE GENOMIC DNA]</scope>
    <source>
        <strain evidence="19">H4-8 / FGSC 9210</strain>
    </source>
</reference>
<evidence type="ECO:0000256" key="2">
    <source>
        <dbReference type="ARBA" id="ARBA00005641"/>
    </source>
</evidence>
<dbReference type="GeneID" id="9595511"/>
<dbReference type="FunFam" id="3.20.20.80:FF:000033">
    <property type="entry name" value="Glucan 1,3-beta-glucosidase A"/>
    <property type="match status" value="1"/>
</dbReference>
<dbReference type="GO" id="GO:0071555">
    <property type="term" value="P:cell wall organization"/>
    <property type="evidence" value="ECO:0007669"/>
    <property type="project" value="UniProtKB-KW"/>
</dbReference>
<organism evidence="19">
    <name type="scientific">Schizophyllum commune (strain H4-8 / FGSC 9210)</name>
    <name type="common">Split gill fungus</name>
    <dbReference type="NCBI Taxonomy" id="578458"/>
    <lineage>
        <taxon>Eukaryota</taxon>
        <taxon>Fungi</taxon>
        <taxon>Dikarya</taxon>
        <taxon>Basidiomycota</taxon>
        <taxon>Agaricomycotina</taxon>
        <taxon>Agaricomycetes</taxon>
        <taxon>Agaricomycetidae</taxon>
        <taxon>Agaricales</taxon>
        <taxon>Schizophyllaceae</taxon>
        <taxon>Schizophyllum</taxon>
    </lineage>
</organism>
<evidence type="ECO:0000256" key="14">
    <source>
        <dbReference type="ARBA" id="ARBA00038929"/>
    </source>
</evidence>
<evidence type="ECO:0000256" key="3">
    <source>
        <dbReference type="ARBA" id="ARBA00022475"/>
    </source>
</evidence>
<evidence type="ECO:0000256" key="12">
    <source>
        <dbReference type="ARBA" id="ARBA00036824"/>
    </source>
</evidence>
<dbReference type="GO" id="GO:0005576">
    <property type="term" value="C:extracellular region"/>
    <property type="evidence" value="ECO:0007669"/>
    <property type="project" value="TreeGrafter"/>
</dbReference>
<dbReference type="EMBL" id="GL377303">
    <property type="protein sequence ID" value="EFJ00901.1"/>
    <property type="molecule type" value="Genomic_DNA"/>
</dbReference>
<dbReference type="AlphaFoldDB" id="D8PVQ7"/>
<keyword evidence="4" id="KW-0812">Transmembrane</keyword>
<dbReference type="RefSeq" id="XP_003035803.1">
    <property type="nucleotide sequence ID" value="XM_003035757.1"/>
</dbReference>
<keyword evidence="8" id="KW-0472">Membrane</keyword>
<dbReference type="InterPro" id="IPR001547">
    <property type="entry name" value="Glyco_hydro_5"/>
</dbReference>
<accession>D8PVQ7</accession>
<dbReference type="GO" id="GO:0009986">
    <property type="term" value="C:cell surface"/>
    <property type="evidence" value="ECO:0007669"/>
    <property type="project" value="TreeGrafter"/>
</dbReference>
<dbReference type="PANTHER" id="PTHR31297:SF34">
    <property type="entry name" value="GLUCAN 1,3-BETA-GLUCOSIDASE 2"/>
    <property type="match status" value="1"/>
</dbReference>
<dbReference type="GO" id="GO:0005886">
    <property type="term" value="C:plasma membrane"/>
    <property type="evidence" value="ECO:0007669"/>
    <property type="project" value="UniProtKB-SubCell"/>
</dbReference>
<keyword evidence="19" id="KW-1185">Reference proteome</keyword>
<dbReference type="OMA" id="WYWTWKT"/>
<keyword evidence="5 16" id="KW-0378">Hydrolase</keyword>
<evidence type="ECO:0000256" key="5">
    <source>
        <dbReference type="ARBA" id="ARBA00022801"/>
    </source>
</evidence>
<keyword evidence="3" id="KW-1003">Cell membrane</keyword>
<dbReference type="VEuPathDB" id="FungiDB:SCHCODRAFT_02481161"/>
<evidence type="ECO:0000256" key="4">
    <source>
        <dbReference type="ARBA" id="ARBA00022692"/>
    </source>
</evidence>
<dbReference type="GO" id="GO:0004338">
    <property type="term" value="F:glucan exo-1,3-beta-glucosidase activity"/>
    <property type="evidence" value="ECO:0007669"/>
    <property type="project" value="UniProtKB-EC"/>
</dbReference>
<keyword evidence="9" id="KW-0325">Glycoprotein</keyword>
<comment type="function">
    <text evidence="13">Glucosidase involved in the degradation of cellulosic biomass. Active on lichenan.</text>
</comment>
<evidence type="ECO:0000259" key="17">
    <source>
        <dbReference type="Pfam" id="PF00150"/>
    </source>
</evidence>
<keyword evidence="10 16" id="KW-0326">Glycosidase</keyword>
<comment type="subcellular location">
    <subcellularLocation>
        <location evidence="1">Cell membrane</location>
        <topology evidence="1">Single-pass type II membrane protein</topology>
    </subcellularLocation>
</comment>
<protein>
    <recommendedName>
        <fullName evidence="14">glucan 1,3-beta-glucosidase</fullName>
        <ecNumber evidence="14">3.2.1.58</ecNumber>
    </recommendedName>
    <alternativeName>
        <fullName evidence="15">Exo-1,3-beta-glucanase D</fullName>
    </alternativeName>
</protein>
<dbReference type="OrthoDB" id="62120at2759"/>
<dbReference type="InterPro" id="IPR050386">
    <property type="entry name" value="Glycosyl_hydrolase_5"/>
</dbReference>
<comment type="similarity">
    <text evidence="2 16">Belongs to the glycosyl hydrolase 5 (cellulase A) family.</text>
</comment>
<dbReference type="eggNOG" id="ENOG502QRG8">
    <property type="taxonomic scope" value="Eukaryota"/>
</dbReference>
<dbReference type="GO" id="GO:0009251">
    <property type="term" value="P:glucan catabolic process"/>
    <property type="evidence" value="ECO:0007669"/>
    <property type="project" value="TreeGrafter"/>
</dbReference>
<evidence type="ECO:0000256" key="13">
    <source>
        <dbReference type="ARBA" id="ARBA00037126"/>
    </source>
</evidence>
<evidence type="ECO:0000256" key="11">
    <source>
        <dbReference type="ARBA" id="ARBA00023316"/>
    </source>
</evidence>
<proteinExistence type="inferred from homology"/>